<keyword evidence="4" id="KW-1185">Reference proteome</keyword>
<feature type="chain" id="PRO_5039614770" description="Intracellular proteinase inhibitor BsuPI domain-containing protein" evidence="1">
    <location>
        <begin position="25"/>
        <end position="364"/>
    </location>
</feature>
<dbReference type="RefSeq" id="WP_163180033.1">
    <property type="nucleotide sequence ID" value="NZ_JAAIWM010000004.1"/>
</dbReference>
<gene>
    <name evidence="3" type="ORF">G4D63_12595</name>
</gene>
<reference evidence="3 4" key="1">
    <citation type="submission" date="2020-02" db="EMBL/GenBank/DDBJ databases">
        <title>Bacillus aquiflavi sp. nov., isolated from yellow water of strong flavor Chinese baijiu in Yibin region of China.</title>
        <authorList>
            <person name="Xie J."/>
        </authorList>
    </citation>
    <scope>NUCLEOTIDE SEQUENCE [LARGE SCALE GENOMIC DNA]</scope>
    <source>
        <strain evidence="3 4">SA4</strain>
    </source>
</reference>
<name>A0A6M0QBZ0_9BACI</name>
<comment type="caution">
    <text evidence="3">The sequence shown here is derived from an EMBL/GenBank/DDBJ whole genome shotgun (WGS) entry which is preliminary data.</text>
</comment>
<dbReference type="Pfam" id="PF12690">
    <property type="entry name" value="BsuPI"/>
    <property type="match status" value="1"/>
</dbReference>
<dbReference type="InterPro" id="IPR020481">
    <property type="entry name" value="Intracell_prot_inh_BsuPI"/>
</dbReference>
<protein>
    <recommendedName>
        <fullName evidence="2">Intracellular proteinase inhibitor BsuPI domain-containing protein</fullName>
    </recommendedName>
</protein>
<keyword evidence="1" id="KW-0732">Signal</keyword>
<evidence type="ECO:0000256" key="1">
    <source>
        <dbReference type="SAM" id="SignalP"/>
    </source>
</evidence>
<evidence type="ECO:0000313" key="4">
    <source>
        <dbReference type="Proteomes" id="UP000481043"/>
    </source>
</evidence>
<dbReference type="Proteomes" id="UP000481043">
    <property type="component" value="Unassembled WGS sequence"/>
</dbReference>
<dbReference type="EMBL" id="JAAIWM010000004">
    <property type="protein sequence ID" value="NEY72568.1"/>
    <property type="molecule type" value="Genomic_DNA"/>
</dbReference>
<sequence length="364" mass="41902">MFKKSYMQIIGSALTIALLSGCGAVEGTTQGNQNIEHQEEVHTTFKTYIEAGEENNQIKVVYKVENISNEDQLLTFTSGLQADVIVYDEEGNKAYQYSDEFMSTQAMEELAMKPKDLLEKEFIFSGLQNGKYVVEAFLTAKEEQAKVMMDLIVDNSFSKSSGTLVGVIDSQSVEIEVDGKTSAYQLTDAAKSQIQFIHDGTKVEFLFTVNDNKQQVIQEFIMDQPLTIELEKSVLELDDKLTELLENFKLNKETDSSYLANLQPFQIFKLYMNTQANEDFETLYYYHFVDQDNMPIDQYVAESNDRIANVKVFMEKLNQVREFNVLLVNQNRVNIEFELDGEILEFKMEKDENNVWRALWLPFQ</sequence>
<accession>A0A6M0QBZ0</accession>
<evidence type="ECO:0000259" key="2">
    <source>
        <dbReference type="Pfam" id="PF12690"/>
    </source>
</evidence>
<dbReference type="InterPro" id="IPR038144">
    <property type="entry name" value="IPI"/>
</dbReference>
<evidence type="ECO:0000313" key="3">
    <source>
        <dbReference type="EMBL" id="NEY72568.1"/>
    </source>
</evidence>
<dbReference type="Gene3D" id="2.60.40.2360">
    <property type="entry name" value="Intracellular proteinase inhibitor BsuPI"/>
    <property type="match status" value="1"/>
</dbReference>
<dbReference type="AlphaFoldDB" id="A0A6M0QBZ0"/>
<dbReference type="PROSITE" id="PS51257">
    <property type="entry name" value="PROKAR_LIPOPROTEIN"/>
    <property type="match status" value="1"/>
</dbReference>
<organism evidence="3 4">
    <name type="scientific">Bacillus mesophilus</name>
    <dbReference type="NCBI Taxonomy" id="1808955"/>
    <lineage>
        <taxon>Bacteria</taxon>
        <taxon>Bacillati</taxon>
        <taxon>Bacillota</taxon>
        <taxon>Bacilli</taxon>
        <taxon>Bacillales</taxon>
        <taxon>Bacillaceae</taxon>
        <taxon>Bacillus</taxon>
    </lineage>
</organism>
<feature type="signal peptide" evidence="1">
    <location>
        <begin position="1"/>
        <end position="24"/>
    </location>
</feature>
<feature type="domain" description="Intracellular proteinase inhibitor BsuPI" evidence="2">
    <location>
        <begin position="51"/>
        <end position="142"/>
    </location>
</feature>
<proteinExistence type="predicted"/>